<accession>A0A9Q9AHX2</accession>
<dbReference type="OrthoDB" id="3649852at2759"/>
<dbReference type="Proteomes" id="UP001056384">
    <property type="component" value="Chromosome 2"/>
</dbReference>
<protein>
    <submittedName>
        <fullName evidence="1">Uncharacterized protein</fullName>
    </submittedName>
</protein>
<sequence>MPAAQKSWAKSIDANNVTLLTKITFQGRHMIEEGCEFSADIDLLTEHPFFETNVYAGDETDAEIAQVINRELASYLWLMAQYAESRPVLSAGHLCELASIFVQNMHRDAGGFSRENALPLRMALSLLF</sequence>
<name>A0A9Q9AHX2_9PEZI</name>
<evidence type="ECO:0000313" key="2">
    <source>
        <dbReference type="Proteomes" id="UP001056384"/>
    </source>
</evidence>
<organism evidence="1 2">
    <name type="scientific">Septoria linicola</name>
    <dbReference type="NCBI Taxonomy" id="215465"/>
    <lineage>
        <taxon>Eukaryota</taxon>
        <taxon>Fungi</taxon>
        <taxon>Dikarya</taxon>
        <taxon>Ascomycota</taxon>
        <taxon>Pezizomycotina</taxon>
        <taxon>Dothideomycetes</taxon>
        <taxon>Dothideomycetidae</taxon>
        <taxon>Mycosphaerellales</taxon>
        <taxon>Mycosphaerellaceae</taxon>
        <taxon>Septoria</taxon>
    </lineage>
</organism>
<evidence type="ECO:0000313" key="1">
    <source>
        <dbReference type="EMBL" id="USW49552.1"/>
    </source>
</evidence>
<dbReference type="AlphaFoldDB" id="A0A9Q9AHX2"/>
<keyword evidence="2" id="KW-1185">Reference proteome</keyword>
<proteinExistence type="predicted"/>
<gene>
    <name evidence="1" type="ORF">Slin15195_G028710</name>
</gene>
<reference evidence="1" key="1">
    <citation type="submission" date="2022-06" db="EMBL/GenBank/DDBJ databases">
        <title>Complete genome sequences of two strains of the flax pathogen Septoria linicola.</title>
        <authorList>
            <person name="Lapalu N."/>
            <person name="Simon A."/>
            <person name="Demenou B."/>
            <person name="Paumier D."/>
            <person name="Guillot M.-P."/>
            <person name="Gout L."/>
            <person name="Valade R."/>
        </authorList>
    </citation>
    <scope>NUCLEOTIDE SEQUENCE</scope>
    <source>
        <strain evidence="1">SE15195</strain>
    </source>
</reference>
<dbReference type="EMBL" id="CP099419">
    <property type="protein sequence ID" value="USW49552.1"/>
    <property type="molecule type" value="Genomic_DNA"/>
</dbReference>